<organism evidence="2 3">
    <name type="scientific">Dictyobacter aurantiacus</name>
    <dbReference type="NCBI Taxonomy" id="1936993"/>
    <lineage>
        <taxon>Bacteria</taxon>
        <taxon>Bacillati</taxon>
        <taxon>Chloroflexota</taxon>
        <taxon>Ktedonobacteria</taxon>
        <taxon>Ktedonobacterales</taxon>
        <taxon>Dictyobacteraceae</taxon>
        <taxon>Dictyobacter</taxon>
    </lineage>
</organism>
<dbReference type="SUPFAM" id="SSF50978">
    <property type="entry name" value="WD40 repeat-like"/>
    <property type="match status" value="1"/>
</dbReference>
<accession>A0A401ZM31</accession>
<dbReference type="RefSeq" id="WP_126600026.1">
    <property type="nucleotide sequence ID" value="NZ_BIFQ01000002.1"/>
</dbReference>
<comment type="caution">
    <text evidence="2">The sequence shown here is derived from an EMBL/GenBank/DDBJ whole genome shotgun (WGS) entry which is preliminary data.</text>
</comment>
<dbReference type="InterPro" id="IPR015943">
    <property type="entry name" value="WD40/YVTN_repeat-like_dom_sf"/>
</dbReference>
<dbReference type="PANTHER" id="PTHR19879:SF9">
    <property type="entry name" value="TRANSCRIPTION INITIATION FACTOR TFIID SUBUNIT 5"/>
    <property type="match status" value="1"/>
</dbReference>
<dbReference type="Gene3D" id="2.130.10.10">
    <property type="entry name" value="YVTN repeat-like/Quinoprotein amine dehydrogenase"/>
    <property type="match status" value="1"/>
</dbReference>
<reference evidence="3" key="1">
    <citation type="submission" date="2018-12" db="EMBL/GenBank/DDBJ databases">
        <title>Tengunoibacter tsumagoiensis gen. nov., sp. nov., Dictyobacter kobayashii sp. nov., D. alpinus sp. nov., and D. joshuensis sp. nov. and description of Dictyobacteraceae fam. nov. within the order Ktedonobacterales isolated from Tengu-no-mugimeshi.</title>
        <authorList>
            <person name="Wang C.M."/>
            <person name="Zheng Y."/>
            <person name="Sakai Y."/>
            <person name="Toyoda A."/>
            <person name="Minakuchi Y."/>
            <person name="Abe K."/>
            <person name="Yokota A."/>
            <person name="Yabe S."/>
        </authorList>
    </citation>
    <scope>NUCLEOTIDE SEQUENCE [LARGE SCALE GENOMIC DNA]</scope>
    <source>
        <strain evidence="3">S-27</strain>
    </source>
</reference>
<name>A0A401ZM31_9CHLR</name>
<evidence type="ECO:0000256" key="1">
    <source>
        <dbReference type="PROSITE-ProRule" id="PRU00221"/>
    </source>
</evidence>
<feature type="repeat" description="WD" evidence="1">
    <location>
        <begin position="9"/>
        <end position="50"/>
    </location>
</feature>
<dbReference type="SMART" id="SM00320">
    <property type="entry name" value="WD40"/>
    <property type="match status" value="2"/>
</dbReference>
<evidence type="ECO:0000313" key="2">
    <source>
        <dbReference type="EMBL" id="GCE07882.1"/>
    </source>
</evidence>
<gene>
    <name evidence="2" type="ORF">KDAU_52110</name>
</gene>
<keyword evidence="3" id="KW-1185">Reference proteome</keyword>
<feature type="repeat" description="WD" evidence="1">
    <location>
        <begin position="51"/>
        <end position="85"/>
    </location>
</feature>
<keyword evidence="1" id="KW-0853">WD repeat</keyword>
<sequence length="85" mass="9763">MTGQTMTMYEGHSDIVRDVAWAPNQHYLGSAGYGKTVHVWEAFTSKRVITCYGHTAEIQTLTWSPDSKRIASTDLQNKTMIWRLW</sequence>
<dbReference type="OrthoDB" id="494465at2"/>
<dbReference type="PANTHER" id="PTHR19879">
    <property type="entry name" value="TRANSCRIPTION INITIATION FACTOR TFIID"/>
    <property type="match status" value="1"/>
</dbReference>
<protein>
    <submittedName>
        <fullName evidence="2">Uncharacterized protein</fullName>
    </submittedName>
</protein>
<dbReference type="AlphaFoldDB" id="A0A401ZM31"/>
<dbReference type="InterPro" id="IPR001680">
    <property type="entry name" value="WD40_rpt"/>
</dbReference>
<proteinExistence type="predicted"/>
<dbReference type="Pfam" id="PF00400">
    <property type="entry name" value="WD40"/>
    <property type="match status" value="2"/>
</dbReference>
<evidence type="ECO:0000313" key="3">
    <source>
        <dbReference type="Proteomes" id="UP000287224"/>
    </source>
</evidence>
<dbReference type="PROSITE" id="PS50294">
    <property type="entry name" value="WD_REPEATS_REGION"/>
    <property type="match status" value="2"/>
</dbReference>
<dbReference type="InterPro" id="IPR036322">
    <property type="entry name" value="WD40_repeat_dom_sf"/>
</dbReference>
<dbReference type="EMBL" id="BIFQ01000002">
    <property type="protein sequence ID" value="GCE07882.1"/>
    <property type="molecule type" value="Genomic_DNA"/>
</dbReference>
<dbReference type="PROSITE" id="PS50082">
    <property type="entry name" value="WD_REPEATS_2"/>
    <property type="match status" value="2"/>
</dbReference>
<dbReference type="Proteomes" id="UP000287224">
    <property type="component" value="Unassembled WGS sequence"/>
</dbReference>